<keyword evidence="2" id="KW-1185">Reference proteome</keyword>
<protein>
    <submittedName>
        <fullName evidence="1">Uncharacterized protein</fullName>
    </submittedName>
</protein>
<name>A0ABR2I503_9EUKA</name>
<reference evidence="1 2" key="1">
    <citation type="submission" date="2024-04" db="EMBL/GenBank/DDBJ databases">
        <title>Tritrichomonas musculus Genome.</title>
        <authorList>
            <person name="Alves-Ferreira E."/>
            <person name="Grigg M."/>
            <person name="Lorenzi H."/>
            <person name="Galac M."/>
        </authorList>
    </citation>
    <scope>NUCLEOTIDE SEQUENCE [LARGE SCALE GENOMIC DNA]</scope>
    <source>
        <strain evidence="1 2">EAF2021</strain>
    </source>
</reference>
<organism evidence="1 2">
    <name type="scientific">Tritrichomonas musculus</name>
    <dbReference type="NCBI Taxonomy" id="1915356"/>
    <lineage>
        <taxon>Eukaryota</taxon>
        <taxon>Metamonada</taxon>
        <taxon>Parabasalia</taxon>
        <taxon>Tritrichomonadida</taxon>
        <taxon>Tritrichomonadidae</taxon>
        <taxon>Tritrichomonas</taxon>
    </lineage>
</organism>
<accession>A0ABR2I503</accession>
<proteinExistence type="predicted"/>
<gene>
    <name evidence="1" type="ORF">M9Y10_015861</name>
</gene>
<dbReference type="EMBL" id="JAPFFF010000020">
    <property type="protein sequence ID" value="KAK8857456.1"/>
    <property type="molecule type" value="Genomic_DNA"/>
</dbReference>
<comment type="caution">
    <text evidence="1">The sequence shown here is derived from an EMBL/GenBank/DDBJ whole genome shotgun (WGS) entry which is preliminary data.</text>
</comment>
<sequence>MKGKNKVTNIIWKAILVQNDDQTIKYELNMNEKLKEKMKRRKKRSLFLSKMMLNQNNESLSFETEQIEPEPKNNMVFENSIIFSRANYDVISLLNNDKNELNISQSKSYEKPEQPIILSFQMDVIEIAIRRNQQFK</sequence>
<evidence type="ECO:0000313" key="2">
    <source>
        <dbReference type="Proteomes" id="UP001470230"/>
    </source>
</evidence>
<dbReference type="Proteomes" id="UP001470230">
    <property type="component" value="Unassembled WGS sequence"/>
</dbReference>
<evidence type="ECO:0000313" key="1">
    <source>
        <dbReference type="EMBL" id="KAK8857456.1"/>
    </source>
</evidence>